<gene>
    <name evidence="3" type="ORF">MTO99_06760</name>
</gene>
<sequence length="224" mass="22425">MTAAEPTASRAARSTARDLAQIAVFAALIAALTLPGAIPVGVGVPITLQTLGVMLAGSILGARKGALAVTVYVALGLAGLPILAGASGGLGVLAGPSGGFLLAFIPAAFVIGWIAARFAPRLRLVTLLVANLVGGILVVYLIGVPWLAAALHLPLWQAFLVGALPYLLGDIAKAVVTALVAAAVHRAWPGLIAARDWPWARRGREASVAGSVTAPTATEAAAGE</sequence>
<dbReference type="EMBL" id="CP094528">
    <property type="protein sequence ID" value="UOE45452.1"/>
    <property type="molecule type" value="Genomic_DNA"/>
</dbReference>
<protein>
    <submittedName>
        <fullName evidence="3">Biotin transporter BioY</fullName>
    </submittedName>
</protein>
<accession>A0ABY4C4V2</accession>
<keyword evidence="2" id="KW-0472">Membrane</keyword>
<comment type="similarity">
    <text evidence="1">Belongs to the BioY family.</text>
</comment>
<dbReference type="PANTHER" id="PTHR34295">
    <property type="entry name" value="BIOTIN TRANSPORTER BIOY"/>
    <property type="match status" value="1"/>
</dbReference>
<dbReference type="InterPro" id="IPR003784">
    <property type="entry name" value="BioY"/>
</dbReference>
<dbReference type="RefSeq" id="WP_243558045.1">
    <property type="nucleotide sequence ID" value="NZ_CP094528.1"/>
</dbReference>
<feature type="transmembrane region" description="Helical" evidence="2">
    <location>
        <begin position="69"/>
        <end position="93"/>
    </location>
</feature>
<evidence type="ECO:0000256" key="2">
    <source>
        <dbReference type="SAM" id="Phobius"/>
    </source>
</evidence>
<dbReference type="Proteomes" id="UP000832097">
    <property type="component" value="Chromosome"/>
</dbReference>
<organism evidence="3 4">
    <name type="scientific">Agromyces larvae</name>
    <dbReference type="NCBI Taxonomy" id="2929802"/>
    <lineage>
        <taxon>Bacteria</taxon>
        <taxon>Bacillati</taxon>
        <taxon>Actinomycetota</taxon>
        <taxon>Actinomycetes</taxon>
        <taxon>Micrococcales</taxon>
        <taxon>Microbacteriaceae</taxon>
        <taxon>Agromyces</taxon>
    </lineage>
</organism>
<dbReference type="PANTHER" id="PTHR34295:SF1">
    <property type="entry name" value="BIOTIN TRANSPORTER BIOY"/>
    <property type="match status" value="1"/>
</dbReference>
<proteinExistence type="inferred from homology"/>
<dbReference type="Pfam" id="PF02632">
    <property type="entry name" value="BioY"/>
    <property type="match status" value="1"/>
</dbReference>
<feature type="transmembrane region" description="Helical" evidence="2">
    <location>
        <begin position="128"/>
        <end position="151"/>
    </location>
</feature>
<keyword evidence="2" id="KW-1133">Transmembrane helix</keyword>
<evidence type="ECO:0000313" key="4">
    <source>
        <dbReference type="Proteomes" id="UP000832097"/>
    </source>
</evidence>
<name>A0ABY4C4V2_9MICO</name>
<keyword evidence="2" id="KW-0812">Transmembrane</keyword>
<dbReference type="Gene3D" id="1.10.1760.20">
    <property type="match status" value="1"/>
</dbReference>
<evidence type="ECO:0000256" key="1">
    <source>
        <dbReference type="ARBA" id="ARBA00010692"/>
    </source>
</evidence>
<evidence type="ECO:0000313" key="3">
    <source>
        <dbReference type="EMBL" id="UOE45452.1"/>
    </source>
</evidence>
<feature type="transmembrane region" description="Helical" evidence="2">
    <location>
        <begin position="99"/>
        <end position="116"/>
    </location>
</feature>
<feature type="transmembrane region" description="Helical" evidence="2">
    <location>
        <begin position="19"/>
        <end position="38"/>
    </location>
</feature>
<reference evidence="3 4" key="1">
    <citation type="submission" date="2022-03" db="EMBL/GenBank/DDBJ databases">
        <title>Mucilaginibacter sp. isolated from the gut of Protaetia brevitarsis seulensis larvae.</title>
        <authorList>
            <person name="Won M."/>
            <person name="Kim S.-J."/>
            <person name="Kwon S.-W."/>
        </authorList>
    </citation>
    <scope>NUCLEOTIDE SEQUENCE [LARGE SCALE GENOMIC DNA]</scope>
    <source>
        <strain evidence="3 4">CFWR-12</strain>
    </source>
</reference>
<keyword evidence="4" id="KW-1185">Reference proteome</keyword>